<dbReference type="GO" id="GO:0046983">
    <property type="term" value="F:protein dimerization activity"/>
    <property type="evidence" value="ECO:0007669"/>
    <property type="project" value="InterPro"/>
</dbReference>
<dbReference type="PROSITE" id="PS50888">
    <property type="entry name" value="BHLH"/>
    <property type="match status" value="1"/>
</dbReference>
<accession>A0A3S3R1P6</accession>
<keyword evidence="6" id="KW-1185">Reference proteome</keyword>
<dbReference type="InterPro" id="IPR036638">
    <property type="entry name" value="HLH_DNA-bd_sf"/>
</dbReference>
<dbReference type="GO" id="GO:0000981">
    <property type="term" value="F:DNA-binding transcription factor activity, RNA polymerase II-specific"/>
    <property type="evidence" value="ECO:0007669"/>
    <property type="project" value="TreeGrafter"/>
</dbReference>
<keyword evidence="2" id="KW-0804">Transcription</keyword>
<protein>
    <submittedName>
        <fullName evidence="5">Transcription factor bHLH162-like protein isoform X2</fullName>
    </submittedName>
</protein>
<dbReference type="GO" id="GO:0090575">
    <property type="term" value="C:RNA polymerase II transcription regulator complex"/>
    <property type="evidence" value="ECO:0007669"/>
    <property type="project" value="TreeGrafter"/>
</dbReference>
<comment type="caution">
    <text evidence="5">The sequence shown here is derived from an EMBL/GenBank/DDBJ whole genome shotgun (WGS) entry which is preliminary data.</text>
</comment>
<evidence type="ECO:0000313" key="6">
    <source>
        <dbReference type="Proteomes" id="UP000283530"/>
    </source>
</evidence>
<dbReference type="PANTHER" id="PTHR13935">
    <property type="entry name" value="ACHAETE-SCUTE TRANSCRIPTION FACTOR-RELATED"/>
    <property type="match status" value="1"/>
</dbReference>
<dbReference type="AlphaFoldDB" id="A0A3S3R1P6"/>
<keyword evidence="1" id="KW-0805">Transcription regulation</keyword>
<dbReference type="Pfam" id="PF00010">
    <property type="entry name" value="HLH"/>
    <property type="match status" value="1"/>
</dbReference>
<name>A0A3S3R1P6_9MAGN</name>
<evidence type="ECO:0000313" key="5">
    <source>
        <dbReference type="EMBL" id="RWR93957.1"/>
    </source>
</evidence>
<dbReference type="InterPro" id="IPR015660">
    <property type="entry name" value="MASH1/Ascl1a-like"/>
</dbReference>
<gene>
    <name evidence="5" type="ORF">CKAN_02323500</name>
</gene>
<evidence type="ECO:0000256" key="3">
    <source>
        <dbReference type="SAM" id="Coils"/>
    </source>
</evidence>
<keyword evidence="3" id="KW-0175">Coiled coil</keyword>
<dbReference type="InterPro" id="IPR011598">
    <property type="entry name" value="bHLH_dom"/>
</dbReference>
<organism evidence="5 6">
    <name type="scientific">Cinnamomum micranthum f. kanehirae</name>
    <dbReference type="NCBI Taxonomy" id="337451"/>
    <lineage>
        <taxon>Eukaryota</taxon>
        <taxon>Viridiplantae</taxon>
        <taxon>Streptophyta</taxon>
        <taxon>Embryophyta</taxon>
        <taxon>Tracheophyta</taxon>
        <taxon>Spermatophyta</taxon>
        <taxon>Magnoliopsida</taxon>
        <taxon>Magnoliidae</taxon>
        <taxon>Laurales</taxon>
        <taxon>Lauraceae</taxon>
        <taxon>Cinnamomum</taxon>
    </lineage>
</organism>
<evidence type="ECO:0000256" key="1">
    <source>
        <dbReference type="ARBA" id="ARBA00023015"/>
    </source>
</evidence>
<dbReference type="SUPFAM" id="SSF47459">
    <property type="entry name" value="HLH, helix-loop-helix DNA-binding domain"/>
    <property type="match status" value="1"/>
</dbReference>
<dbReference type="Gene3D" id="4.10.280.10">
    <property type="entry name" value="Helix-loop-helix DNA-binding domain"/>
    <property type="match status" value="1"/>
</dbReference>
<dbReference type="PANTHER" id="PTHR13935:SF46">
    <property type="entry name" value="TRANSCRIPTION FACTOR BHLH167-RELATED"/>
    <property type="match status" value="1"/>
</dbReference>
<evidence type="ECO:0000259" key="4">
    <source>
        <dbReference type="PROSITE" id="PS50888"/>
    </source>
</evidence>
<dbReference type="EMBL" id="QPKB01000010">
    <property type="protein sequence ID" value="RWR93957.1"/>
    <property type="molecule type" value="Genomic_DNA"/>
</dbReference>
<dbReference type="STRING" id="337451.A0A3S3R1P6"/>
<dbReference type="GO" id="GO:0000977">
    <property type="term" value="F:RNA polymerase II transcription regulatory region sequence-specific DNA binding"/>
    <property type="evidence" value="ECO:0007669"/>
    <property type="project" value="TreeGrafter"/>
</dbReference>
<proteinExistence type="predicted"/>
<sequence length="176" mass="19847">MKRGQASGPKLERKTVEKNRRIHMKNICRELVSLIPPQHQSRVPLSQQDSFEQAADYIKKTEQRINELKRKRDLVMAAEGINNDTIGKMVTGFRLPVVELSDLGPILKVVLISGLENNVMLSDVITVLEEEGAEVVSANQYSVADSCFHVLHSQVSSSRVGYESERVQKRLKDLVH</sequence>
<feature type="domain" description="BHLH" evidence="4">
    <location>
        <begin position="8"/>
        <end position="61"/>
    </location>
</feature>
<dbReference type="Proteomes" id="UP000283530">
    <property type="component" value="Unassembled WGS sequence"/>
</dbReference>
<feature type="coiled-coil region" evidence="3">
    <location>
        <begin position="51"/>
        <end position="78"/>
    </location>
</feature>
<dbReference type="OrthoDB" id="1870484at2759"/>
<evidence type="ECO:0000256" key="2">
    <source>
        <dbReference type="ARBA" id="ARBA00023163"/>
    </source>
</evidence>
<reference evidence="5 6" key="1">
    <citation type="journal article" date="2019" name="Nat. Plants">
        <title>Stout camphor tree genome fills gaps in understanding of flowering plant genome evolution.</title>
        <authorList>
            <person name="Chaw S.M."/>
            <person name="Liu Y.C."/>
            <person name="Wu Y.W."/>
            <person name="Wang H.Y."/>
            <person name="Lin C.I."/>
            <person name="Wu C.S."/>
            <person name="Ke H.M."/>
            <person name="Chang L.Y."/>
            <person name="Hsu C.Y."/>
            <person name="Yang H.T."/>
            <person name="Sudianto E."/>
            <person name="Hsu M.H."/>
            <person name="Wu K.P."/>
            <person name="Wang L.N."/>
            <person name="Leebens-Mack J.H."/>
            <person name="Tsai I.J."/>
        </authorList>
    </citation>
    <scope>NUCLEOTIDE SEQUENCE [LARGE SCALE GENOMIC DNA]</scope>
    <source>
        <strain evidence="6">cv. Chaw 1501</strain>
        <tissue evidence="5">Young leaves</tissue>
    </source>
</reference>